<evidence type="ECO:0000313" key="2">
    <source>
        <dbReference type="Proteomes" id="UP000019132"/>
    </source>
</evidence>
<name>K3WQ90_GLOUD</name>
<reference evidence="2" key="1">
    <citation type="journal article" date="2010" name="Genome Biol.">
        <title>Genome sequence of the necrotrophic plant pathogen Pythium ultimum reveals original pathogenicity mechanisms and effector repertoire.</title>
        <authorList>
            <person name="Levesque C.A."/>
            <person name="Brouwer H."/>
            <person name="Cano L."/>
            <person name="Hamilton J.P."/>
            <person name="Holt C."/>
            <person name="Huitema E."/>
            <person name="Raffaele S."/>
            <person name="Robideau G.P."/>
            <person name="Thines M."/>
            <person name="Win J."/>
            <person name="Zerillo M.M."/>
            <person name="Beakes G.W."/>
            <person name="Boore J.L."/>
            <person name="Busam D."/>
            <person name="Dumas B."/>
            <person name="Ferriera S."/>
            <person name="Fuerstenberg S.I."/>
            <person name="Gachon C.M."/>
            <person name="Gaulin E."/>
            <person name="Govers F."/>
            <person name="Grenville-Briggs L."/>
            <person name="Horner N."/>
            <person name="Hostetler J."/>
            <person name="Jiang R.H."/>
            <person name="Johnson J."/>
            <person name="Krajaejun T."/>
            <person name="Lin H."/>
            <person name="Meijer H.J."/>
            <person name="Moore B."/>
            <person name="Morris P."/>
            <person name="Phuntmart V."/>
            <person name="Puiu D."/>
            <person name="Shetty J."/>
            <person name="Stajich J.E."/>
            <person name="Tripathy S."/>
            <person name="Wawra S."/>
            <person name="van West P."/>
            <person name="Whitty B.R."/>
            <person name="Coutinho P.M."/>
            <person name="Henrissat B."/>
            <person name="Martin F."/>
            <person name="Thomas P.D."/>
            <person name="Tyler B.M."/>
            <person name="De Vries R.P."/>
            <person name="Kamoun S."/>
            <person name="Yandell M."/>
            <person name="Tisserat N."/>
            <person name="Buell C.R."/>
        </authorList>
    </citation>
    <scope>NUCLEOTIDE SEQUENCE</scope>
    <source>
        <strain evidence="2">DAOM:BR144</strain>
    </source>
</reference>
<dbReference type="Proteomes" id="UP000019132">
    <property type="component" value="Unassembled WGS sequence"/>
</dbReference>
<evidence type="ECO:0000313" key="1">
    <source>
        <dbReference type="EnsemblProtists" id="PYU1_T007132"/>
    </source>
</evidence>
<dbReference type="HOGENOM" id="CLU_2765794_0_0_1"/>
<proteinExistence type="predicted"/>
<organism evidence="1 2">
    <name type="scientific">Globisporangium ultimum (strain ATCC 200006 / CBS 805.95 / DAOM BR144)</name>
    <name type="common">Pythium ultimum</name>
    <dbReference type="NCBI Taxonomy" id="431595"/>
    <lineage>
        <taxon>Eukaryota</taxon>
        <taxon>Sar</taxon>
        <taxon>Stramenopiles</taxon>
        <taxon>Oomycota</taxon>
        <taxon>Peronosporomycetes</taxon>
        <taxon>Pythiales</taxon>
        <taxon>Pythiaceae</taxon>
        <taxon>Globisporangium</taxon>
    </lineage>
</organism>
<accession>K3WQ90</accession>
<dbReference type="VEuPathDB" id="FungiDB:PYU1_G007117"/>
<reference evidence="2" key="2">
    <citation type="submission" date="2010-04" db="EMBL/GenBank/DDBJ databases">
        <authorList>
            <person name="Buell R."/>
            <person name="Hamilton J."/>
            <person name="Hostetler J."/>
        </authorList>
    </citation>
    <scope>NUCLEOTIDE SEQUENCE [LARGE SCALE GENOMIC DNA]</scope>
    <source>
        <strain evidence="2">DAOM:BR144</strain>
    </source>
</reference>
<sequence>PICCANDRRFLGRREPFDFLKQHRQNATRGFMHLTSRSVPGQCIDLDLIDKDDRAVQFFTGIKDRRHLLF</sequence>
<protein>
    <submittedName>
        <fullName evidence="1">Uncharacterized protein</fullName>
    </submittedName>
</protein>
<reference evidence="1" key="3">
    <citation type="submission" date="2015-02" db="UniProtKB">
        <authorList>
            <consortium name="EnsemblProtists"/>
        </authorList>
    </citation>
    <scope>IDENTIFICATION</scope>
    <source>
        <strain evidence="1">DAOM BR144</strain>
    </source>
</reference>
<dbReference type="EMBL" id="GL376560">
    <property type="status" value="NOT_ANNOTATED_CDS"/>
    <property type="molecule type" value="Genomic_DNA"/>
</dbReference>
<dbReference type="InParanoid" id="K3WQ90"/>
<dbReference type="EnsemblProtists" id="PYU1_T007132">
    <property type="protein sequence ID" value="PYU1_T007132"/>
    <property type="gene ID" value="PYU1_G007117"/>
</dbReference>
<keyword evidence="2" id="KW-1185">Reference proteome</keyword>
<dbReference type="AlphaFoldDB" id="K3WQ90"/>